<dbReference type="SUPFAM" id="SSF53756">
    <property type="entry name" value="UDP-Glycosyltransferase/glycogen phosphorylase"/>
    <property type="match status" value="1"/>
</dbReference>
<name>A0A246B9E1_9FLAO</name>
<keyword evidence="4" id="KW-1185">Reference proteome</keyword>
<organism evidence="3 4">
    <name type="scientific">Kaistella haifensis DSM 19056</name>
    <dbReference type="NCBI Taxonomy" id="1450526"/>
    <lineage>
        <taxon>Bacteria</taxon>
        <taxon>Pseudomonadati</taxon>
        <taxon>Bacteroidota</taxon>
        <taxon>Flavobacteriia</taxon>
        <taxon>Flavobacteriales</taxon>
        <taxon>Weeksellaceae</taxon>
        <taxon>Chryseobacterium group</taxon>
        <taxon>Kaistella</taxon>
    </lineage>
</organism>
<accession>A0A246B9E1</accession>
<dbReference type="Pfam" id="PF13692">
    <property type="entry name" value="Glyco_trans_1_4"/>
    <property type="match status" value="1"/>
</dbReference>
<protein>
    <submittedName>
        <fullName evidence="3">Glycosyl transferase family 1</fullName>
    </submittedName>
</protein>
<dbReference type="GO" id="GO:0016757">
    <property type="term" value="F:glycosyltransferase activity"/>
    <property type="evidence" value="ECO:0007669"/>
    <property type="project" value="UniProtKB-KW"/>
</dbReference>
<dbReference type="RefSeq" id="WP_088264102.1">
    <property type="nucleotide sequence ID" value="NZ_JASZ02000013.1"/>
</dbReference>
<evidence type="ECO:0000256" key="1">
    <source>
        <dbReference type="ARBA" id="ARBA00022676"/>
    </source>
</evidence>
<reference evidence="3 4" key="1">
    <citation type="submission" date="2014-01" db="EMBL/GenBank/DDBJ databases">
        <authorList>
            <consortium name="Genome Consortium for Active Teaching"/>
            <person name="Sontag T.C."/>
            <person name="Newman J.D."/>
        </authorList>
    </citation>
    <scope>NUCLEOTIDE SEQUENCE [LARGE SCALE GENOMIC DNA]</scope>
    <source>
        <strain evidence="3 4">DSM 19056</strain>
    </source>
</reference>
<dbReference type="Proteomes" id="UP000197587">
    <property type="component" value="Unassembled WGS sequence"/>
</dbReference>
<dbReference type="PANTHER" id="PTHR12526:SF629">
    <property type="entry name" value="TEICHURONIC ACID BIOSYNTHESIS GLYCOSYLTRANSFERASE TUAH-RELATED"/>
    <property type="match status" value="1"/>
</dbReference>
<keyword evidence="1" id="KW-0328">Glycosyltransferase</keyword>
<dbReference type="AlphaFoldDB" id="A0A246B9E1"/>
<sequence length="376" mass="43771">MSKILFLTSSHRFDDDRIFFHQAKELLKNGFSIKICSLSSEFSGEIEGIQIESFSILETSIQNKIQAFKKVINSFDPDLIICSEPIAVIAAKDFVKRKNIHLVYDITEWYPSMRMVERFSFPMKFVHAIKFFLVQLYAGFLSSHYIFGEETKKFPLAYLFPFKKKLTSPYYPDDVYIHQKINNLSPNKITLCYTGQFSEEKGIGNFFEAIDCLRKKKPELEIKILLVGGARKEKDEHYFQKLLSKYQFQNIAISKPTSFESFTSSYADADICFDLRSLNFENHHCLPIKIFYYAASGKPVIYTDLKATRIHMDVSKFGHLVDPKDSNAISDHIIKYIENPEIYSTHAHQAIVEYEKNYNWNAIKDDFVDFIKKAIK</sequence>
<keyword evidence="2 3" id="KW-0808">Transferase</keyword>
<proteinExistence type="predicted"/>
<comment type="caution">
    <text evidence="3">The sequence shown here is derived from an EMBL/GenBank/DDBJ whole genome shotgun (WGS) entry which is preliminary data.</text>
</comment>
<evidence type="ECO:0000313" key="3">
    <source>
        <dbReference type="EMBL" id="OWK98147.1"/>
    </source>
</evidence>
<dbReference type="PANTHER" id="PTHR12526">
    <property type="entry name" value="GLYCOSYLTRANSFERASE"/>
    <property type="match status" value="1"/>
</dbReference>
<evidence type="ECO:0000256" key="2">
    <source>
        <dbReference type="ARBA" id="ARBA00022679"/>
    </source>
</evidence>
<dbReference type="EMBL" id="JASZ02000013">
    <property type="protein sequence ID" value="OWK98147.1"/>
    <property type="molecule type" value="Genomic_DNA"/>
</dbReference>
<evidence type="ECO:0000313" key="4">
    <source>
        <dbReference type="Proteomes" id="UP000197587"/>
    </source>
</evidence>
<gene>
    <name evidence="3" type="ORF">AP75_07625</name>
</gene>
<dbReference type="Gene3D" id="3.40.50.2000">
    <property type="entry name" value="Glycogen Phosphorylase B"/>
    <property type="match status" value="2"/>
</dbReference>
<reference evidence="3 4" key="2">
    <citation type="submission" date="2017-05" db="EMBL/GenBank/DDBJ databases">
        <title>Genome of Chryseobacterium haifense.</title>
        <authorList>
            <person name="Newman J.D."/>
        </authorList>
    </citation>
    <scope>NUCLEOTIDE SEQUENCE [LARGE SCALE GENOMIC DNA]</scope>
    <source>
        <strain evidence="3 4">DSM 19056</strain>
    </source>
</reference>